<dbReference type="NCBIfam" id="NF007113">
    <property type="entry name" value="PRK09562.1"/>
    <property type="match status" value="1"/>
</dbReference>
<gene>
    <name evidence="2" type="ORF">EYC98_13315</name>
</gene>
<feature type="domain" description="NTP pyrophosphohydrolase MazG-like" evidence="1">
    <location>
        <begin position="17"/>
        <end position="90"/>
    </location>
</feature>
<feature type="domain" description="NTP pyrophosphohydrolase MazG-like" evidence="1">
    <location>
        <begin position="162"/>
        <end position="220"/>
    </location>
</feature>
<dbReference type="Proteomes" id="UP001143362">
    <property type="component" value="Unassembled WGS sequence"/>
</dbReference>
<dbReference type="EC" id="3.6.1.9" evidence="2"/>
<keyword evidence="3" id="KW-1185">Reference proteome</keyword>
<organism evidence="2 3">
    <name type="scientific">Candidatus Litorirhabdus singularis</name>
    <dbReference type="NCBI Taxonomy" id="2518993"/>
    <lineage>
        <taxon>Bacteria</taxon>
        <taxon>Pseudomonadati</taxon>
        <taxon>Pseudomonadota</taxon>
        <taxon>Gammaproteobacteria</taxon>
        <taxon>Cellvibrionales</taxon>
        <taxon>Halieaceae</taxon>
        <taxon>Candidatus Litorirhabdus</taxon>
    </lineage>
</organism>
<reference evidence="2" key="1">
    <citation type="submission" date="2019-02" db="EMBL/GenBank/DDBJ databases">
        <authorList>
            <person name="Li S.-H."/>
        </authorList>
    </citation>
    <scope>NUCLEOTIDE SEQUENCE</scope>
    <source>
        <strain evidence="2">IMCC14734</strain>
    </source>
</reference>
<keyword evidence="2" id="KW-0378">Hydrolase</keyword>
<dbReference type="SUPFAM" id="SSF101386">
    <property type="entry name" value="all-alpha NTP pyrophosphatases"/>
    <property type="match status" value="2"/>
</dbReference>
<evidence type="ECO:0000313" key="2">
    <source>
        <dbReference type="EMBL" id="MCX2981836.1"/>
    </source>
</evidence>
<name>A0ABT3THM2_9GAMM</name>
<dbReference type="PANTHER" id="PTHR30522:SF0">
    <property type="entry name" value="NUCLEOSIDE TRIPHOSPHATE PYROPHOSPHOHYDROLASE"/>
    <property type="match status" value="1"/>
</dbReference>
<dbReference type="InterPro" id="IPR048015">
    <property type="entry name" value="NTP-PPase_MazG-like_N"/>
</dbReference>
<proteinExistence type="predicted"/>
<dbReference type="InterPro" id="IPR048011">
    <property type="entry name" value="NTP-PPase_MazG-like_C"/>
</dbReference>
<dbReference type="CDD" id="cd11528">
    <property type="entry name" value="NTP-PPase_MazG_Nterm"/>
    <property type="match status" value="1"/>
</dbReference>
<dbReference type="InterPro" id="IPR004518">
    <property type="entry name" value="MazG-like_dom"/>
</dbReference>
<dbReference type="NCBIfam" id="TIGR00444">
    <property type="entry name" value="mazG"/>
    <property type="match status" value="1"/>
</dbReference>
<dbReference type="EMBL" id="SHNN01000002">
    <property type="protein sequence ID" value="MCX2981836.1"/>
    <property type="molecule type" value="Genomic_DNA"/>
</dbReference>
<protein>
    <submittedName>
        <fullName evidence="2">Nucleoside triphosphate pyrophosphohydrolase</fullName>
        <ecNumber evidence="2">3.6.1.9</ecNumber>
    </submittedName>
</protein>
<sequence length="258" mass="28788">MERLRDPEYGCPWDLQQDFRSIVDSTLEESYELVSAIEAADYDHVREELGDVLFQVVFYAQLGREQNLFDFPGIVNTLVEKLLRRHPHVFADGAIEGLVAATTAVDEVATTWETIKRKERRARAQTGVLDDVPVNLPALSRAQKISKRAAQVGFDWLDTDGVMAKVEEELAEFAAARHESAERAEEELGDLIFTCVNLARHAGADAETALRRATLKFERRFTAMEAVLKAQGMTIAEASAAEREAAWESIKAAPEAPR</sequence>
<dbReference type="PANTHER" id="PTHR30522">
    <property type="entry name" value="NUCLEOSIDE TRIPHOSPHATE PYROPHOSPHOHYDROLASE"/>
    <property type="match status" value="1"/>
</dbReference>
<dbReference type="CDD" id="cd11529">
    <property type="entry name" value="NTP-PPase_MazG_Cterm"/>
    <property type="match status" value="1"/>
</dbReference>
<accession>A0ABT3THM2</accession>
<evidence type="ECO:0000313" key="3">
    <source>
        <dbReference type="Proteomes" id="UP001143362"/>
    </source>
</evidence>
<comment type="caution">
    <text evidence="2">The sequence shown here is derived from an EMBL/GenBank/DDBJ whole genome shotgun (WGS) entry which is preliminary data.</text>
</comment>
<dbReference type="InterPro" id="IPR011551">
    <property type="entry name" value="NTP_PyrPHydrolase_MazG"/>
</dbReference>
<evidence type="ECO:0000259" key="1">
    <source>
        <dbReference type="Pfam" id="PF03819"/>
    </source>
</evidence>
<dbReference type="Pfam" id="PF03819">
    <property type="entry name" value="MazG"/>
    <property type="match status" value="2"/>
</dbReference>
<dbReference type="Gene3D" id="1.10.287.1080">
    <property type="entry name" value="MazG-like"/>
    <property type="match status" value="2"/>
</dbReference>
<dbReference type="GO" id="GO:0047429">
    <property type="term" value="F:nucleoside triphosphate diphosphatase activity"/>
    <property type="evidence" value="ECO:0007669"/>
    <property type="project" value="UniProtKB-EC"/>
</dbReference>